<protein>
    <recommendedName>
        <fullName evidence="3 7">Prolyl endopeptidase</fullName>
        <ecNumber evidence="7">3.4.21.-</ecNumber>
    </recommendedName>
</protein>
<evidence type="ECO:0000256" key="2">
    <source>
        <dbReference type="ARBA" id="ARBA00005228"/>
    </source>
</evidence>
<dbReference type="GO" id="GO:0070012">
    <property type="term" value="F:oligopeptidase activity"/>
    <property type="evidence" value="ECO:0007669"/>
    <property type="project" value="TreeGrafter"/>
</dbReference>
<keyword evidence="11" id="KW-1185">Reference proteome</keyword>
<dbReference type="InterPro" id="IPR002470">
    <property type="entry name" value="Peptidase_S9A"/>
</dbReference>
<dbReference type="EC" id="3.4.21.-" evidence="7"/>
<evidence type="ECO:0000256" key="7">
    <source>
        <dbReference type="RuleBase" id="RU368024"/>
    </source>
</evidence>
<keyword evidence="4 7" id="KW-0645">Protease</keyword>
<sequence length="745" mass="83832">MRLLPTFKYPKPRRAPVRERIHGVEIEDPYRWMEDPDLPETKAFIEYENAISKPFIIDDCAARHEMKETLNAVWNYEKFSSPRRVGDYYYYFFNSGLQNQSVLYRKQTLADKAASVFLDPNTLSPDGTVAVVDTYPSRGGQYYAYAVSKSGSDWRTIHVRQTADGQDLPERIEKVRYSNLAWAHDEKGFFYGQYPDWKEEDVSGTDAKMAKNQKIFYHRLGTNQNVDILIAEFPGFPLWRTHVTVSDCGTKLILLTHENLVSNIVHIADIPSKINEPLHLKPLRSVFNKKLSYIANDGDTFYWRTNVDRSNYAVVKFDINEPDKWEDVIPEDPKRALGLVVARGGDKLIASYIQDVASVIEVFNMKGERLQKLPFDIGTIGIAGAERNTSKVFFQLESFANPTIIYLCDLDKAPSATLEEYLQVDLKSWSTDDLSYKQVFYSSADNIRIPMYIMHRANHTPSSSTPALLYVYGGFGSSLTPTFSLFNLMLVYTLGFVVSIANVRGGGEYGERWHNAGRLTHKQNTLDDVHAAARFLIDHNYTSAANLTLSGRSNGGMVTLASVNQRPELFGAAIAGVPVTDLLRFHKFTIGHAWVSDYGNPDNATEFPFILKVSPLHNVPSRLNDYPALLVTTADHDDRVVPSHSLKFIAEIQYRAQMQQMAKAGNTTLARSGLDGLQEGNDGAKSLRPLLALVDTKAGHGGGRPVYKRIYDIVNQMCFLTKSLGVIYDGSKFKEAIAASTVKER</sequence>
<dbReference type="Gene3D" id="3.40.50.1820">
    <property type="entry name" value="alpha/beta hydrolase"/>
    <property type="match status" value="1"/>
</dbReference>
<dbReference type="OrthoDB" id="248387at2759"/>
<dbReference type="FunCoup" id="A0A1V9Y165">
    <property type="interactions" value="1142"/>
</dbReference>
<evidence type="ECO:0000259" key="9">
    <source>
        <dbReference type="Pfam" id="PF02897"/>
    </source>
</evidence>
<dbReference type="SUPFAM" id="SSF53474">
    <property type="entry name" value="alpha/beta-Hydrolases"/>
    <property type="match status" value="1"/>
</dbReference>
<dbReference type="AlphaFoldDB" id="A0A1V9Y165"/>
<dbReference type="Gene3D" id="2.130.10.120">
    <property type="entry name" value="Prolyl oligopeptidase, N-terminal domain"/>
    <property type="match status" value="1"/>
</dbReference>
<keyword evidence="5 7" id="KW-0378">Hydrolase</keyword>
<reference evidence="10 11" key="1">
    <citation type="journal article" date="2017" name="Gigascience">
        <title>Draft genome of the honey bee ectoparasitic mite, Tropilaelaps mercedesae, is shaped by the parasitic life history.</title>
        <authorList>
            <person name="Dong X."/>
            <person name="Armstrong S.D."/>
            <person name="Xia D."/>
            <person name="Makepeace B.L."/>
            <person name="Darby A.C."/>
            <person name="Kadowaki T."/>
        </authorList>
    </citation>
    <scope>NUCLEOTIDE SEQUENCE [LARGE SCALE GENOMIC DNA]</scope>
    <source>
        <strain evidence="10">Wuxi-XJTLU</strain>
    </source>
</reference>
<evidence type="ECO:0000256" key="1">
    <source>
        <dbReference type="ARBA" id="ARBA00001070"/>
    </source>
</evidence>
<feature type="domain" description="Peptidase S9 prolyl oligopeptidase catalytic" evidence="8">
    <location>
        <begin position="482"/>
        <end position="657"/>
    </location>
</feature>
<evidence type="ECO:0000313" key="10">
    <source>
        <dbReference type="EMBL" id="OQR79348.1"/>
    </source>
</evidence>
<evidence type="ECO:0000256" key="5">
    <source>
        <dbReference type="ARBA" id="ARBA00022801"/>
    </source>
</evidence>
<dbReference type="PANTHER" id="PTHR42881:SF2">
    <property type="entry name" value="PROLYL ENDOPEPTIDASE"/>
    <property type="match status" value="1"/>
</dbReference>
<dbReference type="STRING" id="418985.A0A1V9Y165"/>
<keyword evidence="6 7" id="KW-0720">Serine protease</keyword>
<dbReference type="PROSITE" id="PS00708">
    <property type="entry name" value="PRO_ENDOPEP_SER"/>
    <property type="match status" value="1"/>
</dbReference>
<evidence type="ECO:0000259" key="8">
    <source>
        <dbReference type="Pfam" id="PF00326"/>
    </source>
</evidence>
<dbReference type="InterPro" id="IPR051167">
    <property type="entry name" value="Prolyl_oligopep/macrocyclase"/>
</dbReference>
<dbReference type="FunFam" id="3.40.50.1820:FF:000005">
    <property type="entry name" value="Prolyl endopeptidase"/>
    <property type="match status" value="1"/>
</dbReference>
<dbReference type="InterPro" id="IPR023302">
    <property type="entry name" value="Pept_S9A_N"/>
</dbReference>
<feature type="domain" description="Peptidase S9A N-terminal" evidence="9">
    <location>
        <begin position="12"/>
        <end position="414"/>
    </location>
</feature>
<dbReference type="InterPro" id="IPR002471">
    <property type="entry name" value="Pept_S9_AS"/>
</dbReference>
<comment type="caution">
    <text evidence="10">The sequence shown here is derived from an EMBL/GenBank/DDBJ whole genome shotgun (WGS) entry which is preliminary data.</text>
</comment>
<dbReference type="PANTHER" id="PTHR42881">
    <property type="entry name" value="PROLYL ENDOPEPTIDASE"/>
    <property type="match status" value="1"/>
</dbReference>
<evidence type="ECO:0000313" key="11">
    <source>
        <dbReference type="Proteomes" id="UP000192247"/>
    </source>
</evidence>
<name>A0A1V9Y165_9ACAR</name>
<evidence type="ECO:0000256" key="3">
    <source>
        <dbReference type="ARBA" id="ARBA00016310"/>
    </source>
</evidence>
<accession>A0A1V9Y165</accession>
<dbReference type="InterPro" id="IPR029058">
    <property type="entry name" value="AB_hydrolase_fold"/>
</dbReference>
<evidence type="ECO:0000256" key="6">
    <source>
        <dbReference type="ARBA" id="ARBA00022825"/>
    </source>
</evidence>
<dbReference type="InterPro" id="IPR001375">
    <property type="entry name" value="Peptidase_S9_cat"/>
</dbReference>
<dbReference type="SUPFAM" id="SSF50993">
    <property type="entry name" value="Peptidase/esterase 'gauge' domain"/>
    <property type="match status" value="1"/>
</dbReference>
<dbReference type="GO" id="GO:0005829">
    <property type="term" value="C:cytosol"/>
    <property type="evidence" value="ECO:0007669"/>
    <property type="project" value="TreeGrafter"/>
</dbReference>
<comment type="similarity">
    <text evidence="2 7">Belongs to the peptidase S9A family.</text>
</comment>
<dbReference type="InParanoid" id="A0A1V9Y165"/>
<dbReference type="EMBL" id="MNPL01001224">
    <property type="protein sequence ID" value="OQR79348.1"/>
    <property type="molecule type" value="Genomic_DNA"/>
</dbReference>
<dbReference type="PRINTS" id="PR00862">
    <property type="entry name" value="PROLIGOPTASE"/>
</dbReference>
<dbReference type="Proteomes" id="UP000192247">
    <property type="component" value="Unassembled WGS sequence"/>
</dbReference>
<proteinExistence type="inferred from homology"/>
<gene>
    <name evidence="10" type="ORF">BIW11_00165</name>
</gene>
<evidence type="ECO:0000256" key="4">
    <source>
        <dbReference type="ARBA" id="ARBA00022670"/>
    </source>
</evidence>
<organism evidence="10 11">
    <name type="scientific">Tropilaelaps mercedesae</name>
    <dbReference type="NCBI Taxonomy" id="418985"/>
    <lineage>
        <taxon>Eukaryota</taxon>
        <taxon>Metazoa</taxon>
        <taxon>Ecdysozoa</taxon>
        <taxon>Arthropoda</taxon>
        <taxon>Chelicerata</taxon>
        <taxon>Arachnida</taxon>
        <taxon>Acari</taxon>
        <taxon>Parasitiformes</taxon>
        <taxon>Mesostigmata</taxon>
        <taxon>Gamasina</taxon>
        <taxon>Dermanyssoidea</taxon>
        <taxon>Laelapidae</taxon>
        <taxon>Tropilaelaps</taxon>
    </lineage>
</organism>
<dbReference type="Pfam" id="PF02897">
    <property type="entry name" value="Peptidase_S9_N"/>
    <property type="match status" value="1"/>
</dbReference>
<dbReference type="GO" id="GO:0006508">
    <property type="term" value="P:proteolysis"/>
    <property type="evidence" value="ECO:0007669"/>
    <property type="project" value="UniProtKB-KW"/>
</dbReference>
<comment type="catalytic activity">
    <reaction evidence="1">
        <text>Hydrolysis of Pro-|-Xaa &gt;&gt; Ala-|-Xaa in oligopeptides.</text>
        <dbReference type="EC" id="3.4.21.26"/>
    </reaction>
</comment>
<dbReference type="Pfam" id="PF00326">
    <property type="entry name" value="Peptidase_S9"/>
    <property type="match status" value="1"/>
</dbReference>
<dbReference type="FunFam" id="2.130.10.120:FF:000001">
    <property type="entry name" value="Prolyl endopeptidase"/>
    <property type="match status" value="1"/>
</dbReference>
<dbReference type="GO" id="GO:0004252">
    <property type="term" value="F:serine-type endopeptidase activity"/>
    <property type="evidence" value="ECO:0007669"/>
    <property type="project" value="UniProtKB-UniRule"/>
</dbReference>